<sequence>MFNEVIAEHNEKQALLKEDNERHRKSAQSCVGVVTETLVDTLNSGVSEAFRTQKQIEQESRKLQAESARFSKQSQQWIQSVSTFDKALKEIGDFENWVKTMEWDMQTVAIALENVATTRRVNPPP</sequence>
<comment type="similarity">
    <text evidence="1">Belongs to the BLOC1S1 family.</text>
</comment>
<comment type="caution">
    <text evidence="4">The sequence shown here is derived from an EMBL/GenBank/DDBJ whole genome shotgun (WGS) entry which is preliminary data.</text>
</comment>
<evidence type="ECO:0000256" key="2">
    <source>
        <dbReference type="ARBA" id="ARBA00019577"/>
    </source>
</evidence>
<feature type="coiled-coil region" evidence="3">
    <location>
        <begin position="6"/>
        <end position="73"/>
    </location>
</feature>
<dbReference type="EMBL" id="LGRX02000463">
    <property type="protein sequence ID" value="KAK3288489.1"/>
    <property type="molecule type" value="Genomic_DNA"/>
</dbReference>
<gene>
    <name evidence="4" type="ORF">CYMTET_4040</name>
</gene>
<dbReference type="AlphaFoldDB" id="A0AAE0H1X5"/>
<accession>A0AAE0H1X5</accession>
<keyword evidence="3" id="KW-0175">Coiled coil</keyword>
<dbReference type="InterPro" id="IPR009395">
    <property type="entry name" value="BLOC1S1"/>
</dbReference>
<proteinExistence type="inferred from homology"/>
<dbReference type="GO" id="GO:0031083">
    <property type="term" value="C:BLOC-1 complex"/>
    <property type="evidence" value="ECO:0007669"/>
    <property type="project" value="InterPro"/>
</dbReference>
<dbReference type="PANTHER" id="PTHR13073">
    <property type="entry name" value="BLOC-1 COMPLEX SUBUNIT 1"/>
    <property type="match status" value="1"/>
</dbReference>
<keyword evidence="5" id="KW-1185">Reference proteome</keyword>
<dbReference type="PANTHER" id="PTHR13073:SF0">
    <property type="entry name" value="BIOGENESIS OF LYSOSOME-RELATED ORGANELLES COMPLEX 1 SUBUNIT 1"/>
    <property type="match status" value="1"/>
</dbReference>
<evidence type="ECO:0000256" key="3">
    <source>
        <dbReference type="SAM" id="Coils"/>
    </source>
</evidence>
<evidence type="ECO:0000313" key="4">
    <source>
        <dbReference type="EMBL" id="KAK3288489.1"/>
    </source>
</evidence>
<evidence type="ECO:0000313" key="5">
    <source>
        <dbReference type="Proteomes" id="UP001190700"/>
    </source>
</evidence>
<organism evidence="4 5">
    <name type="scientific">Cymbomonas tetramitiformis</name>
    <dbReference type="NCBI Taxonomy" id="36881"/>
    <lineage>
        <taxon>Eukaryota</taxon>
        <taxon>Viridiplantae</taxon>
        <taxon>Chlorophyta</taxon>
        <taxon>Pyramimonadophyceae</taxon>
        <taxon>Pyramimonadales</taxon>
        <taxon>Pyramimonadaceae</taxon>
        <taxon>Cymbomonas</taxon>
    </lineage>
</organism>
<name>A0AAE0H1X5_9CHLO</name>
<dbReference type="GO" id="GO:0016197">
    <property type="term" value="P:endosomal transport"/>
    <property type="evidence" value="ECO:0007669"/>
    <property type="project" value="TreeGrafter"/>
</dbReference>
<protein>
    <recommendedName>
        <fullName evidence="2">Biogenesis of lysosome-related organelles complex 1 subunit 1</fullName>
    </recommendedName>
</protein>
<dbReference type="Pfam" id="PF06320">
    <property type="entry name" value="GCN5L1"/>
    <property type="match status" value="1"/>
</dbReference>
<reference evidence="4 5" key="1">
    <citation type="journal article" date="2015" name="Genome Biol. Evol.">
        <title>Comparative Genomics of a Bacterivorous Green Alga Reveals Evolutionary Causalities and Consequences of Phago-Mixotrophic Mode of Nutrition.</title>
        <authorList>
            <person name="Burns J.A."/>
            <person name="Paasch A."/>
            <person name="Narechania A."/>
            <person name="Kim E."/>
        </authorList>
    </citation>
    <scope>NUCLEOTIDE SEQUENCE [LARGE SCALE GENOMIC DNA]</scope>
    <source>
        <strain evidence="4 5">PLY_AMNH</strain>
    </source>
</reference>
<dbReference type="Proteomes" id="UP001190700">
    <property type="component" value="Unassembled WGS sequence"/>
</dbReference>
<evidence type="ECO:0000256" key="1">
    <source>
        <dbReference type="ARBA" id="ARBA00007133"/>
    </source>
</evidence>